<evidence type="ECO:0000313" key="7">
    <source>
        <dbReference type="EMBL" id="GER91494.1"/>
    </source>
</evidence>
<dbReference type="GO" id="GO:0003868">
    <property type="term" value="F:4-hydroxyphenylpyruvate dioxygenase activity"/>
    <property type="evidence" value="ECO:0007669"/>
    <property type="project" value="InterPro"/>
</dbReference>
<comment type="similarity">
    <text evidence="1">Belongs to the 4HPPD family.</text>
</comment>
<dbReference type="GO" id="GO:0046872">
    <property type="term" value="F:metal ion binding"/>
    <property type="evidence" value="ECO:0007669"/>
    <property type="project" value="UniProtKB-KW"/>
</dbReference>
<name>A0A5J4KQ38_9CHLR</name>
<keyword evidence="7" id="KW-0670">Pyruvate</keyword>
<dbReference type="Pfam" id="PF14696">
    <property type="entry name" value="Glyoxalase_5"/>
    <property type="match status" value="1"/>
</dbReference>
<feature type="binding site" evidence="5">
    <location>
        <position position="173"/>
    </location>
    <ligand>
        <name>Fe cation</name>
        <dbReference type="ChEBI" id="CHEBI:24875"/>
    </ligand>
</feature>
<dbReference type="PIRSF" id="PIRSF009283">
    <property type="entry name" value="HPP_dOase"/>
    <property type="match status" value="1"/>
</dbReference>
<dbReference type="PROSITE" id="PS51819">
    <property type="entry name" value="VOC"/>
    <property type="match status" value="2"/>
</dbReference>
<dbReference type="InterPro" id="IPR004360">
    <property type="entry name" value="Glyas_Fos-R_dOase_dom"/>
</dbReference>
<evidence type="ECO:0000313" key="8">
    <source>
        <dbReference type="Proteomes" id="UP000326912"/>
    </source>
</evidence>
<dbReference type="InterPro" id="IPR005956">
    <property type="entry name" value="4OHPhenylPyrv_dOase"/>
</dbReference>
<organism evidence="7 8">
    <name type="scientific">Dictyobacter vulcani</name>
    <dbReference type="NCBI Taxonomy" id="2607529"/>
    <lineage>
        <taxon>Bacteria</taxon>
        <taxon>Bacillati</taxon>
        <taxon>Chloroflexota</taxon>
        <taxon>Ktedonobacteria</taxon>
        <taxon>Ktedonobacterales</taxon>
        <taxon>Dictyobacteraceae</taxon>
        <taxon>Dictyobacter</taxon>
    </lineage>
</organism>
<feature type="binding site" evidence="5">
    <location>
        <position position="256"/>
    </location>
    <ligand>
        <name>Fe cation</name>
        <dbReference type="ChEBI" id="CHEBI:24875"/>
    </ligand>
</feature>
<gene>
    <name evidence="7" type="ORF">KDW_56560</name>
</gene>
<proteinExistence type="inferred from homology"/>
<dbReference type="InterPro" id="IPR041736">
    <property type="entry name" value="4OHPhenylPyrv_dOase_N"/>
</dbReference>
<dbReference type="Proteomes" id="UP000326912">
    <property type="component" value="Unassembled WGS sequence"/>
</dbReference>
<dbReference type="CDD" id="cd08342">
    <property type="entry name" value="HPPD_N_like"/>
    <property type="match status" value="1"/>
</dbReference>
<keyword evidence="4 5" id="KW-0408">Iron</keyword>
<keyword evidence="2 5" id="KW-0479">Metal-binding</keyword>
<reference evidence="7 8" key="1">
    <citation type="submission" date="2019-10" db="EMBL/GenBank/DDBJ databases">
        <title>Dictyobacter vulcani sp. nov., within the class Ktedonobacteria, isolated from soil of volcanic Mt. Zao.</title>
        <authorList>
            <person name="Zheng Y."/>
            <person name="Wang C.M."/>
            <person name="Sakai Y."/>
            <person name="Abe K."/>
            <person name="Yokota A."/>
            <person name="Yabe S."/>
        </authorList>
    </citation>
    <scope>NUCLEOTIDE SEQUENCE [LARGE SCALE GENOMIC DNA]</scope>
    <source>
        <strain evidence="7 8">W12</strain>
    </source>
</reference>
<evidence type="ECO:0000256" key="2">
    <source>
        <dbReference type="ARBA" id="ARBA00022723"/>
    </source>
</evidence>
<evidence type="ECO:0000256" key="3">
    <source>
        <dbReference type="ARBA" id="ARBA00022737"/>
    </source>
</evidence>
<evidence type="ECO:0000256" key="4">
    <source>
        <dbReference type="ARBA" id="ARBA00023004"/>
    </source>
</evidence>
<dbReference type="AlphaFoldDB" id="A0A5J4KQ38"/>
<comment type="cofactor">
    <cofactor evidence="5">
        <name>Fe cation</name>
        <dbReference type="ChEBI" id="CHEBI:24875"/>
    </cofactor>
    <text evidence="5">Binds 1 Fe cation per subunit.</text>
</comment>
<dbReference type="SUPFAM" id="SSF54593">
    <property type="entry name" value="Glyoxalase/Bleomycin resistance protein/Dihydroxybiphenyl dioxygenase"/>
    <property type="match status" value="1"/>
</dbReference>
<keyword evidence="8" id="KW-1185">Reference proteome</keyword>
<protein>
    <submittedName>
        <fullName evidence="7">4-hydroxyphenylpyruvate dioxygenase</fullName>
    </submittedName>
</protein>
<keyword evidence="7" id="KW-0560">Oxidoreductase</keyword>
<dbReference type="GO" id="GO:0006572">
    <property type="term" value="P:L-tyrosine catabolic process"/>
    <property type="evidence" value="ECO:0007669"/>
    <property type="project" value="TreeGrafter"/>
</dbReference>
<feature type="binding site" evidence="5">
    <location>
        <position position="335"/>
    </location>
    <ligand>
        <name>Fe cation</name>
        <dbReference type="ChEBI" id="CHEBI:24875"/>
    </ligand>
</feature>
<dbReference type="PANTHER" id="PTHR11959:SF1">
    <property type="entry name" value="4-HYDROXYPHENYLPYRUVATE DIOXYGENASE"/>
    <property type="match status" value="1"/>
</dbReference>
<comment type="caution">
    <text evidence="7">The sequence shown here is derived from an EMBL/GenBank/DDBJ whole genome shotgun (WGS) entry which is preliminary data.</text>
</comment>
<dbReference type="RefSeq" id="WP_151759140.1">
    <property type="nucleotide sequence ID" value="NZ_BKZW01000004.1"/>
</dbReference>
<feature type="domain" description="VOC" evidence="6">
    <location>
        <begin position="11"/>
        <end position="141"/>
    </location>
</feature>
<keyword evidence="7" id="KW-0223">Dioxygenase</keyword>
<keyword evidence="3" id="KW-0677">Repeat</keyword>
<dbReference type="PANTHER" id="PTHR11959">
    <property type="entry name" value="4-HYDROXYPHENYLPYRUVATE DIOXYGENASE"/>
    <property type="match status" value="1"/>
</dbReference>
<dbReference type="CDD" id="cd07250">
    <property type="entry name" value="HPPD_C_like"/>
    <property type="match status" value="1"/>
</dbReference>
<sequence length="367" mass="41504">MAEYDFMPIQNFDHLEFYVGDARQSAYYFSHAWGFVPVAYAGLETGLRDRTSYVLEQGNIRIVLTSAMGPEGEIADHVHLHGDGVKDVAFRVESAERAYQEATSRGAEGVLAPTVRSDEHGSVKLASIKTYGQTIHTFVERQDYKGAFLPGFRAVDSSMPRRARPAGLAGIDHVVGNVELGKMNEWVSFYERIMGFTQMIHFDDRQISTEYSALMSKVMQNGSGRIKLPINEPAEGRRKSQIEEYLDFYRTPGVQHLALITDDIVATVRDLKERGVEFLQTPKSYYNDVLDRVGKIDEDLEQLAELCILIDHDEDGYLLQIFSKPIVTRPTVFFEVIQRKGARGFGEGNFKALFEALEREQELRGNL</sequence>
<dbReference type="InterPro" id="IPR029068">
    <property type="entry name" value="Glyas_Bleomycin-R_OHBP_Dase"/>
</dbReference>
<accession>A0A5J4KQ38</accession>
<evidence type="ECO:0000256" key="1">
    <source>
        <dbReference type="ARBA" id="ARBA00005877"/>
    </source>
</evidence>
<dbReference type="InterPro" id="IPR041735">
    <property type="entry name" value="4OHPhenylPyrv_dOase_C"/>
</dbReference>
<dbReference type="Pfam" id="PF00903">
    <property type="entry name" value="Glyoxalase"/>
    <property type="match status" value="1"/>
</dbReference>
<evidence type="ECO:0000256" key="5">
    <source>
        <dbReference type="PIRSR" id="PIRSR009283-1"/>
    </source>
</evidence>
<dbReference type="FunFam" id="3.10.180.10:FF:000001">
    <property type="entry name" value="4-hydroxyphenylpyruvate dioxygenase"/>
    <property type="match status" value="1"/>
</dbReference>
<dbReference type="EMBL" id="BKZW01000004">
    <property type="protein sequence ID" value="GER91494.1"/>
    <property type="molecule type" value="Genomic_DNA"/>
</dbReference>
<feature type="domain" description="VOC" evidence="6">
    <location>
        <begin position="170"/>
        <end position="324"/>
    </location>
</feature>
<dbReference type="InterPro" id="IPR037523">
    <property type="entry name" value="VOC_core"/>
</dbReference>
<evidence type="ECO:0000259" key="6">
    <source>
        <dbReference type="PROSITE" id="PS51819"/>
    </source>
</evidence>
<dbReference type="NCBIfam" id="TIGR01263">
    <property type="entry name" value="4HPPD"/>
    <property type="match status" value="1"/>
</dbReference>
<dbReference type="Gene3D" id="3.10.180.10">
    <property type="entry name" value="2,3-Dihydroxybiphenyl 1,2-Dioxygenase, domain 1"/>
    <property type="match status" value="2"/>
</dbReference>